<sequence>MGEERNSIYIHHGWIIVDIGEIKTGKAGQEITIVYKRRQNYVKHPRDIVSQWKREDLQTGHVERAFAVYSNIPDGACKEGIGNRNRKRATEAKEKHKAFAGKTRTFPSGRVRRCSPTGVPEDTKKRAIDAPRLTNPMQV</sequence>
<comment type="caution">
    <text evidence="2">The sequence shown here is derived from an EMBL/GenBank/DDBJ whole genome shotgun (WGS) entry which is preliminary data.</text>
</comment>
<keyword evidence="3" id="KW-1185">Reference proteome</keyword>
<evidence type="ECO:0000313" key="3">
    <source>
        <dbReference type="Proteomes" id="UP000826195"/>
    </source>
</evidence>
<dbReference type="Proteomes" id="UP000826195">
    <property type="component" value="Unassembled WGS sequence"/>
</dbReference>
<evidence type="ECO:0000313" key="2">
    <source>
        <dbReference type="EMBL" id="KAH0567185.1"/>
    </source>
</evidence>
<gene>
    <name evidence="2" type="ORF">KQX54_007401</name>
</gene>
<accession>A0AAV7J2W0</accession>
<feature type="region of interest" description="Disordered" evidence="1">
    <location>
        <begin position="80"/>
        <end position="139"/>
    </location>
</feature>
<dbReference type="AlphaFoldDB" id="A0AAV7J2W0"/>
<reference evidence="2 3" key="1">
    <citation type="journal article" date="2021" name="J. Hered.">
        <title>A chromosome-level genome assembly of the parasitoid wasp, Cotesia glomerata (Hymenoptera: Braconidae).</title>
        <authorList>
            <person name="Pinto B.J."/>
            <person name="Weis J.J."/>
            <person name="Gamble T."/>
            <person name="Ode P.J."/>
            <person name="Paul R."/>
            <person name="Zaspel J.M."/>
        </authorList>
    </citation>
    <scope>NUCLEOTIDE SEQUENCE [LARGE SCALE GENOMIC DNA]</scope>
    <source>
        <strain evidence="2">CgM1</strain>
    </source>
</reference>
<evidence type="ECO:0000256" key="1">
    <source>
        <dbReference type="SAM" id="MobiDB-lite"/>
    </source>
</evidence>
<name>A0AAV7J2W0_COTGL</name>
<protein>
    <submittedName>
        <fullName evidence="2">Uncharacterized protein</fullName>
    </submittedName>
</protein>
<organism evidence="2 3">
    <name type="scientific">Cotesia glomerata</name>
    <name type="common">Lepidopteran parasitic wasp</name>
    <name type="synonym">Apanteles glomeratus</name>
    <dbReference type="NCBI Taxonomy" id="32391"/>
    <lineage>
        <taxon>Eukaryota</taxon>
        <taxon>Metazoa</taxon>
        <taxon>Ecdysozoa</taxon>
        <taxon>Arthropoda</taxon>
        <taxon>Hexapoda</taxon>
        <taxon>Insecta</taxon>
        <taxon>Pterygota</taxon>
        <taxon>Neoptera</taxon>
        <taxon>Endopterygota</taxon>
        <taxon>Hymenoptera</taxon>
        <taxon>Apocrita</taxon>
        <taxon>Ichneumonoidea</taxon>
        <taxon>Braconidae</taxon>
        <taxon>Microgastrinae</taxon>
        <taxon>Cotesia</taxon>
    </lineage>
</organism>
<proteinExistence type="predicted"/>
<dbReference type="EMBL" id="JAHXZJ010000001">
    <property type="protein sequence ID" value="KAH0567185.1"/>
    <property type="molecule type" value="Genomic_DNA"/>
</dbReference>